<dbReference type="EMBL" id="OB660880">
    <property type="protein sequence ID" value="CAD7226629.1"/>
    <property type="molecule type" value="Genomic_DNA"/>
</dbReference>
<proteinExistence type="inferred from homology"/>
<dbReference type="InterPro" id="IPR016162">
    <property type="entry name" value="Ald_DH_N"/>
</dbReference>
<dbReference type="SUPFAM" id="SSF53720">
    <property type="entry name" value="ALDH-like"/>
    <property type="match status" value="1"/>
</dbReference>
<dbReference type="OrthoDB" id="440325at2759"/>
<organism evidence="6">
    <name type="scientific">Cyprideis torosa</name>
    <dbReference type="NCBI Taxonomy" id="163714"/>
    <lineage>
        <taxon>Eukaryota</taxon>
        <taxon>Metazoa</taxon>
        <taxon>Ecdysozoa</taxon>
        <taxon>Arthropoda</taxon>
        <taxon>Crustacea</taxon>
        <taxon>Oligostraca</taxon>
        <taxon>Ostracoda</taxon>
        <taxon>Podocopa</taxon>
        <taxon>Podocopida</taxon>
        <taxon>Cytherocopina</taxon>
        <taxon>Cytheroidea</taxon>
        <taxon>Cytherideidae</taxon>
        <taxon>Cyprideis</taxon>
    </lineage>
</organism>
<dbReference type="FunFam" id="3.40.605.10:FF:000004">
    <property type="entry name" value="Aldehyde dehydrogenase"/>
    <property type="match status" value="1"/>
</dbReference>
<evidence type="ECO:0000256" key="1">
    <source>
        <dbReference type="ARBA" id="ARBA00009986"/>
    </source>
</evidence>
<dbReference type="PANTHER" id="PTHR43570:SF16">
    <property type="entry name" value="ALDEHYDE DEHYDROGENASE TYPE III, ISOFORM Q"/>
    <property type="match status" value="1"/>
</dbReference>
<sequence length="654" mass="72981">MQIGAKAPTGGCHIVPSSMPVSATNVFPAPLGRREDGAGETKNQKKRQASALAARCQRLSGQMEHGISNIATNLLDPLFAEAKFTQICNKCAEAKQTYRKHATRKHVRRKFALTACATWVVLPGCNNIALDSRGVYEPTRSTNPPLWVTNTTVNRAVATLGHVVQRLRETFASGKTKDVDFRIQQLQNLQRMYKENKEQFIDVLYKDLRKPRYEAIFTDIDYCSNDIDYLLFNIREWAKDEYVPRNLLTLMDVPMIHNDPFGVVLVIGAWNYPIHLSMLPAAGAIAAGNCVIVKPSELAPNTSKLLAELVPKYLDESCYAVLEGGPKEAQELLKCKLDYIFYTGGHVVGKIVGEAASKNLTPVTLELGGKSPVYVDTDVDVDLAIRRIMWGKCANLGQTCIAPDYVLTTKEMAEKFVTHSQQILKEWYGDDLKSSPDLSRIVNARHFERVQRLLNTTKGEIAVGGKVDASENWIEPTIILNPPLEDPVMQEEIFGPLLPIVYVQNHREAIDIINKGEKPLSMYVFSRNQSIVDDFVNQTSAGGMCINDVVFQLGVDELPFGGVGQSGMGLYHGKYTFETFTHKKSILVRSFNAIGEKLASIRYPPYKPATESYGAMITKKRNIQFGGPWPWWFFFATGMITLGVVQYALKVMGW</sequence>
<evidence type="ECO:0000256" key="3">
    <source>
        <dbReference type="ARBA" id="ARBA00023027"/>
    </source>
</evidence>
<dbReference type="InterPro" id="IPR029510">
    <property type="entry name" value="Ald_DH_CS_GLU"/>
</dbReference>
<dbReference type="GO" id="GO:0004029">
    <property type="term" value="F:aldehyde dehydrogenase (NAD+) activity"/>
    <property type="evidence" value="ECO:0007669"/>
    <property type="project" value="TreeGrafter"/>
</dbReference>
<evidence type="ECO:0000259" key="5">
    <source>
        <dbReference type="Pfam" id="PF00171"/>
    </source>
</evidence>
<evidence type="ECO:0000256" key="4">
    <source>
        <dbReference type="RuleBase" id="RU003345"/>
    </source>
</evidence>
<dbReference type="GO" id="GO:0006081">
    <property type="term" value="P:aldehyde metabolic process"/>
    <property type="evidence" value="ECO:0007669"/>
    <property type="project" value="InterPro"/>
</dbReference>
<dbReference type="FunFam" id="3.40.309.10:FF:000003">
    <property type="entry name" value="Aldehyde dehydrogenase"/>
    <property type="match status" value="1"/>
</dbReference>
<dbReference type="InterPro" id="IPR016161">
    <property type="entry name" value="Ald_DH/histidinol_DH"/>
</dbReference>
<dbReference type="AlphaFoldDB" id="A0A7R8WCK2"/>
<reference evidence="6" key="1">
    <citation type="submission" date="2020-11" db="EMBL/GenBank/DDBJ databases">
        <authorList>
            <person name="Tran Van P."/>
        </authorList>
    </citation>
    <scope>NUCLEOTIDE SEQUENCE</scope>
</reference>
<dbReference type="PROSITE" id="PS00687">
    <property type="entry name" value="ALDEHYDE_DEHYDR_GLU"/>
    <property type="match status" value="1"/>
</dbReference>
<gene>
    <name evidence="6" type="ORF">CTOB1V02_LOCUS4545</name>
</gene>
<dbReference type="InterPro" id="IPR012394">
    <property type="entry name" value="Aldehyde_DH_NAD(P)"/>
</dbReference>
<dbReference type="GO" id="GO:0005737">
    <property type="term" value="C:cytoplasm"/>
    <property type="evidence" value="ECO:0007669"/>
    <property type="project" value="TreeGrafter"/>
</dbReference>
<keyword evidence="2 4" id="KW-0560">Oxidoreductase</keyword>
<evidence type="ECO:0000256" key="2">
    <source>
        <dbReference type="ARBA" id="ARBA00023002"/>
    </source>
</evidence>
<dbReference type="PANTHER" id="PTHR43570">
    <property type="entry name" value="ALDEHYDE DEHYDROGENASE"/>
    <property type="match status" value="1"/>
</dbReference>
<comment type="similarity">
    <text evidence="1 4">Belongs to the aldehyde dehydrogenase family.</text>
</comment>
<protein>
    <recommendedName>
        <fullName evidence="5">Aldehyde dehydrogenase domain-containing protein</fullName>
    </recommendedName>
</protein>
<keyword evidence="3" id="KW-0520">NAD</keyword>
<dbReference type="InterPro" id="IPR015590">
    <property type="entry name" value="Aldehyde_DH_dom"/>
</dbReference>
<feature type="domain" description="Aldehyde dehydrogenase" evidence="5">
    <location>
        <begin position="161"/>
        <end position="586"/>
    </location>
</feature>
<evidence type="ECO:0000313" key="6">
    <source>
        <dbReference type="EMBL" id="CAD7226629.1"/>
    </source>
</evidence>
<dbReference type="Gene3D" id="3.40.605.10">
    <property type="entry name" value="Aldehyde Dehydrogenase, Chain A, domain 1"/>
    <property type="match status" value="1"/>
</dbReference>
<dbReference type="Gene3D" id="3.40.309.10">
    <property type="entry name" value="Aldehyde Dehydrogenase, Chain A, domain 2"/>
    <property type="match status" value="1"/>
</dbReference>
<dbReference type="InterPro" id="IPR016163">
    <property type="entry name" value="Ald_DH_C"/>
</dbReference>
<dbReference type="Pfam" id="PF00171">
    <property type="entry name" value="Aldedh"/>
    <property type="match status" value="1"/>
</dbReference>
<name>A0A7R8WCK2_9CRUS</name>
<accession>A0A7R8WCK2</accession>